<proteinExistence type="predicted"/>
<protein>
    <submittedName>
        <fullName evidence="1">Uncharacterized protein</fullName>
    </submittedName>
</protein>
<sequence>MNLLHEFATASARITTRHRDFLVSAGVLQVDAAHTSSIGWRLVGGHLEPVRAEPQTYTARRLVGWSQVWADPAGAGLSGAFEPVSDAPQSPGTESVKAFIVPVGSADPDTGMWAEVWDLCAFNLARPGQWWLRSGLAEMIGEDYIADCVETGAAVRLVATPLDWLRAAGRAACVLDWSRIDPRAAFAGCSRVEPAAPDLGRTLKARIRQLARAPFVIGEAAATETAHA</sequence>
<accession>A0A560BMX1</accession>
<dbReference type="EMBL" id="VITH01000026">
    <property type="protein sequence ID" value="TWA73954.1"/>
    <property type="molecule type" value="Genomic_DNA"/>
</dbReference>
<evidence type="ECO:0000313" key="1">
    <source>
        <dbReference type="EMBL" id="TWA73954.1"/>
    </source>
</evidence>
<comment type="caution">
    <text evidence="1">The sequence shown here is derived from an EMBL/GenBank/DDBJ whole genome shotgun (WGS) entry which is preliminary data.</text>
</comment>
<evidence type="ECO:0000313" key="2">
    <source>
        <dbReference type="Proteomes" id="UP000318529"/>
    </source>
</evidence>
<gene>
    <name evidence="1" type="ORF">FBZ83_12621</name>
</gene>
<name>A0A560BMX1_AZOBR</name>
<dbReference type="AlphaFoldDB" id="A0A560BMX1"/>
<organism evidence="1 2">
    <name type="scientific">Azospirillum brasilense</name>
    <dbReference type="NCBI Taxonomy" id="192"/>
    <lineage>
        <taxon>Bacteria</taxon>
        <taxon>Pseudomonadati</taxon>
        <taxon>Pseudomonadota</taxon>
        <taxon>Alphaproteobacteria</taxon>
        <taxon>Rhodospirillales</taxon>
        <taxon>Azospirillaceae</taxon>
        <taxon>Azospirillum</taxon>
    </lineage>
</organism>
<reference evidence="1 2" key="1">
    <citation type="submission" date="2019-06" db="EMBL/GenBank/DDBJ databases">
        <title>Genomic Encyclopedia of Type Strains, Phase IV (KMG-V): Genome sequencing to study the core and pangenomes of soil and plant-associated prokaryotes.</title>
        <authorList>
            <person name="Whitman W."/>
        </authorList>
    </citation>
    <scope>NUCLEOTIDE SEQUENCE [LARGE SCALE GENOMIC DNA]</scope>
    <source>
        <strain evidence="1 2">BR 11650</strain>
    </source>
</reference>
<dbReference type="Proteomes" id="UP000318529">
    <property type="component" value="Unassembled WGS sequence"/>
</dbReference>
<dbReference type="RefSeq" id="WP_145690702.1">
    <property type="nucleotide sequence ID" value="NZ_VITH01000026.1"/>
</dbReference>